<organism evidence="1 2">
    <name type="scientific">Parasponia andersonii</name>
    <name type="common">Sponia andersonii</name>
    <dbReference type="NCBI Taxonomy" id="3476"/>
    <lineage>
        <taxon>Eukaryota</taxon>
        <taxon>Viridiplantae</taxon>
        <taxon>Streptophyta</taxon>
        <taxon>Embryophyta</taxon>
        <taxon>Tracheophyta</taxon>
        <taxon>Spermatophyta</taxon>
        <taxon>Magnoliopsida</taxon>
        <taxon>eudicotyledons</taxon>
        <taxon>Gunneridae</taxon>
        <taxon>Pentapetalae</taxon>
        <taxon>rosids</taxon>
        <taxon>fabids</taxon>
        <taxon>Rosales</taxon>
        <taxon>Cannabaceae</taxon>
        <taxon>Parasponia</taxon>
    </lineage>
</organism>
<protein>
    <submittedName>
        <fullName evidence="1">Uncharacterized protein</fullName>
    </submittedName>
</protein>
<evidence type="ECO:0000313" key="1">
    <source>
        <dbReference type="EMBL" id="PON79161.1"/>
    </source>
</evidence>
<name>A0A2P5E0U9_PARAD</name>
<accession>A0A2P5E0U9</accession>
<dbReference type="Proteomes" id="UP000237105">
    <property type="component" value="Unassembled WGS sequence"/>
</dbReference>
<comment type="caution">
    <text evidence="1">The sequence shown here is derived from an EMBL/GenBank/DDBJ whole genome shotgun (WGS) entry which is preliminary data.</text>
</comment>
<reference evidence="2" key="1">
    <citation type="submission" date="2016-06" db="EMBL/GenBank/DDBJ databases">
        <title>Parallel loss of symbiosis genes in relatives of nitrogen-fixing non-legume Parasponia.</title>
        <authorList>
            <person name="Van Velzen R."/>
            <person name="Holmer R."/>
            <person name="Bu F."/>
            <person name="Rutten L."/>
            <person name="Van Zeijl A."/>
            <person name="Liu W."/>
            <person name="Santuari L."/>
            <person name="Cao Q."/>
            <person name="Sharma T."/>
            <person name="Shen D."/>
            <person name="Roswanjaya Y."/>
            <person name="Wardhani T."/>
            <person name="Kalhor M.S."/>
            <person name="Jansen J."/>
            <person name="Van den Hoogen J."/>
            <person name="Gungor B."/>
            <person name="Hartog M."/>
            <person name="Hontelez J."/>
            <person name="Verver J."/>
            <person name="Yang W.-C."/>
            <person name="Schijlen E."/>
            <person name="Repin R."/>
            <person name="Schilthuizen M."/>
            <person name="Schranz E."/>
            <person name="Heidstra R."/>
            <person name="Miyata K."/>
            <person name="Fedorova E."/>
            <person name="Kohlen W."/>
            <person name="Bisseling T."/>
            <person name="Smit S."/>
            <person name="Geurts R."/>
        </authorList>
    </citation>
    <scope>NUCLEOTIDE SEQUENCE [LARGE SCALE GENOMIC DNA]</scope>
    <source>
        <strain evidence="2">cv. WU1-14</strain>
    </source>
</reference>
<evidence type="ECO:0000313" key="2">
    <source>
        <dbReference type="Proteomes" id="UP000237105"/>
    </source>
</evidence>
<sequence length="166" mass="18875">MATIELSYHNGDRGANSPWCPTRIPQRYESDINVDPWYKNLKSILAEQKGKIIPVVEEFFEYKELNDDNNNLDNIKDCILRTVVIFDQCEDFADLWEGNDVADLYAACYFAVASQDSWWNYAPDSLGCFFPFNHPSLVDVVPLSRRRITVAHSNDDEDGGGGGSDR</sequence>
<proteinExistence type="predicted"/>
<dbReference type="EMBL" id="JXTB01000005">
    <property type="protein sequence ID" value="PON79161.1"/>
    <property type="molecule type" value="Genomic_DNA"/>
</dbReference>
<dbReference type="AlphaFoldDB" id="A0A2P5E0U9"/>
<keyword evidence="2" id="KW-1185">Reference proteome</keyword>
<gene>
    <name evidence="1" type="ORF">PanWU01x14_012770</name>
</gene>